<sequence length="102" mass="11790">MLLLSIESLDIMLTSEKMKKWKINNNFIIQKIGGKLSVFDAERSVMFTFNRTAEEIFKKIKSGWTVEKINGYLSGKYNVSVETSKKDIQELTQVLKKKGILR</sequence>
<dbReference type="Proteomes" id="UP000176253">
    <property type="component" value="Unassembled WGS sequence"/>
</dbReference>
<reference evidence="1 2" key="1">
    <citation type="journal article" date="2016" name="Nat. Commun.">
        <title>Thousands of microbial genomes shed light on interconnected biogeochemical processes in an aquifer system.</title>
        <authorList>
            <person name="Anantharaman K."/>
            <person name="Brown C.T."/>
            <person name="Hug L.A."/>
            <person name="Sharon I."/>
            <person name="Castelle C.J."/>
            <person name="Probst A.J."/>
            <person name="Thomas B.C."/>
            <person name="Singh A."/>
            <person name="Wilkins M.J."/>
            <person name="Karaoz U."/>
            <person name="Brodie E.L."/>
            <person name="Williams K.H."/>
            <person name="Hubbard S.S."/>
            <person name="Banfield J.F."/>
        </authorList>
    </citation>
    <scope>NUCLEOTIDE SEQUENCE [LARGE SCALE GENOMIC DNA]</scope>
</reference>
<evidence type="ECO:0000313" key="2">
    <source>
        <dbReference type="Proteomes" id="UP000176253"/>
    </source>
</evidence>
<protein>
    <recommendedName>
        <fullName evidence="3">PqqD family protein</fullName>
    </recommendedName>
</protein>
<evidence type="ECO:0000313" key="1">
    <source>
        <dbReference type="EMBL" id="OGG15865.1"/>
    </source>
</evidence>
<dbReference type="Pfam" id="PF05402">
    <property type="entry name" value="PqqD"/>
    <property type="match status" value="1"/>
</dbReference>
<dbReference type="EMBL" id="MFJM01000068">
    <property type="protein sequence ID" value="OGG15865.1"/>
    <property type="molecule type" value="Genomic_DNA"/>
</dbReference>
<accession>A0A1F5ZU61</accession>
<name>A0A1F5ZU61_9BACT</name>
<dbReference type="InterPro" id="IPR008792">
    <property type="entry name" value="PQQD"/>
</dbReference>
<proteinExistence type="predicted"/>
<gene>
    <name evidence="1" type="ORF">A3D78_05925</name>
</gene>
<dbReference type="InterPro" id="IPR041881">
    <property type="entry name" value="PqqD_sf"/>
</dbReference>
<organism evidence="1 2">
    <name type="scientific">Candidatus Gottesmanbacteria bacterium RIFCSPHIGHO2_02_FULL_39_14</name>
    <dbReference type="NCBI Taxonomy" id="1798383"/>
    <lineage>
        <taxon>Bacteria</taxon>
        <taxon>Candidatus Gottesmaniibacteriota</taxon>
    </lineage>
</organism>
<evidence type="ECO:0008006" key="3">
    <source>
        <dbReference type="Google" id="ProtNLM"/>
    </source>
</evidence>
<comment type="caution">
    <text evidence="1">The sequence shown here is derived from an EMBL/GenBank/DDBJ whole genome shotgun (WGS) entry which is preliminary data.</text>
</comment>
<dbReference type="Gene3D" id="1.10.10.1150">
    <property type="entry name" value="Coenzyme PQQ synthesis protein D (PqqD)"/>
    <property type="match status" value="1"/>
</dbReference>
<dbReference type="AlphaFoldDB" id="A0A1F5ZU61"/>